<evidence type="ECO:0000259" key="1">
    <source>
        <dbReference type="PROSITE" id="PS51704"/>
    </source>
</evidence>
<dbReference type="GO" id="GO:0008889">
    <property type="term" value="F:glycerophosphodiester phosphodiesterase activity"/>
    <property type="evidence" value="ECO:0007669"/>
    <property type="project" value="UniProtKB-EC"/>
</dbReference>
<dbReference type="EMBL" id="BBMN01000001">
    <property type="protein sequence ID" value="GAL03111.1"/>
    <property type="molecule type" value="Genomic_DNA"/>
</dbReference>
<accession>A0A090QJM6</accession>
<sequence>MIIAGHRGAAALAPENTLAGIRLAATTAATGIEIDTQLSADGIPVVFHDESVKRCTNGSGNVSSMTLTQLQSLDAGSWFDPRFAAQTIPSLEQAMQQCLASDLILNLELKIHHTPEAIPLVNAVAALVERINFPADKLILSSFEIAALEQCQRVLPDVRRGYICEDWSADQLDTLKPLDLFSVHMDHHILTPAVAASIKAANLQLQIWTMNDPAQKQRFADMGVDVIITDCPDQF</sequence>
<organism evidence="2 3">
    <name type="scientific">Photobacterium aphoticum</name>
    <dbReference type="NCBI Taxonomy" id="754436"/>
    <lineage>
        <taxon>Bacteria</taxon>
        <taxon>Pseudomonadati</taxon>
        <taxon>Pseudomonadota</taxon>
        <taxon>Gammaproteobacteria</taxon>
        <taxon>Vibrionales</taxon>
        <taxon>Vibrionaceae</taxon>
        <taxon>Photobacterium</taxon>
    </lineage>
</organism>
<dbReference type="AlphaFoldDB" id="A0A090QJM6"/>
<dbReference type="InterPro" id="IPR017946">
    <property type="entry name" value="PLC-like_Pdiesterase_TIM-brl"/>
</dbReference>
<name>A0A090QJM6_9GAMM</name>
<dbReference type="PANTHER" id="PTHR46211:SF1">
    <property type="entry name" value="GLYCEROPHOSPHODIESTER PHOSPHODIESTERASE, CYTOPLASMIC"/>
    <property type="match status" value="1"/>
</dbReference>
<dbReference type="Gene3D" id="3.20.20.190">
    <property type="entry name" value="Phosphatidylinositol (PI) phosphodiesterase"/>
    <property type="match status" value="1"/>
</dbReference>
<dbReference type="Proteomes" id="UP000029227">
    <property type="component" value="Unassembled WGS sequence"/>
</dbReference>
<evidence type="ECO:0000313" key="2">
    <source>
        <dbReference type="EMBL" id="GAL03111.1"/>
    </source>
</evidence>
<dbReference type="EC" id="3.1.4.46" evidence="2"/>
<dbReference type="eggNOG" id="COG0584">
    <property type="taxonomic scope" value="Bacteria"/>
</dbReference>
<dbReference type="SUPFAM" id="SSF51695">
    <property type="entry name" value="PLC-like phosphodiesterases"/>
    <property type="match status" value="1"/>
</dbReference>
<gene>
    <name evidence="2" type="ORF">JCM19237_6004</name>
</gene>
<dbReference type="Pfam" id="PF03009">
    <property type="entry name" value="GDPD"/>
    <property type="match status" value="1"/>
</dbReference>
<dbReference type="PROSITE" id="PS51704">
    <property type="entry name" value="GP_PDE"/>
    <property type="match status" value="1"/>
</dbReference>
<protein>
    <submittedName>
        <fullName evidence="2">Glycerophosphoryl diester phosphodiesterase</fullName>
        <ecNumber evidence="2">3.1.4.46</ecNumber>
    </submittedName>
</protein>
<dbReference type="PANTHER" id="PTHR46211">
    <property type="entry name" value="GLYCEROPHOSPHORYL DIESTER PHOSPHODIESTERASE"/>
    <property type="match status" value="1"/>
</dbReference>
<dbReference type="GO" id="GO:0006629">
    <property type="term" value="P:lipid metabolic process"/>
    <property type="evidence" value="ECO:0007669"/>
    <property type="project" value="InterPro"/>
</dbReference>
<evidence type="ECO:0000313" key="3">
    <source>
        <dbReference type="Proteomes" id="UP000029227"/>
    </source>
</evidence>
<feature type="domain" description="GP-PDE" evidence="1">
    <location>
        <begin position="1"/>
        <end position="235"/>
    </location>
</feature>
<comment type="caution">
    <text evidence="2">The sequence shown here is derived from an EMBL/GenBank/DDBJ whole genome shotgun (WGS) entry which is preliminary data.</text>
</comment>
<reference evidence="2 3" key="1">
    <citation type="journal article" date="2014" name="Genome Announc.">
        <title>Draft Genome Sequences of Two Vibrionaceae Species, Vibrio ponticus C121 and Photobacterium aphoticum C119, Isolated as Coral Reef Microbiota.</title>
        <authorList>
            <person name="Al-saari N."/>
            <person name="Meirelles P.M."/>
            <person name="Mino S."/>
            <person name="Suda W."/>
            <person name="Oshima K."/>
            <person name="Hattori M."/>
            <person name="Ohkuma M."/>
            <person name="Thompson F.L."/>
            <person name="Gomez-Gil B."/>
            <person name="Sawabe T."/>
            <person name="Sawabe T."/>
        </authorList>
    </citation>
    <scope>NUCLEOTIDE SEQUENCE [LARGE SCALE GENOMIC DNA]</scope>
    <source>
        <strain evidence="2 3">JCM 19237</strain>
    </source>
</reference>
<dbReference type="STRING" id="754436.JCM19237_6004"/>
<dbReference type="InterPro" id="IPR030395">
    <property type="entry name" value="GP_PDE_dom"/>
</dbReference>
<keyword evidence="2" id="KW-0378">Hydrolase</keyword>
<proteinExistence type="predicted"/>